<keyword evidence="1" id="KW-0812">Transmembrane</keyword>
<reference evidence="3" key="1">
    <citation type="journal article" date="2019" name="Int. J. Syst. Evol. Microbiol.">
        <title>The Global Catalogue of Microorganisms (GCM) 10K type strain sequencing project: providing services to taxonomists for standard genome sequencing and annotation.</title>
        <authorList>
            <consortium name="The Broad Institute Genomics Platform"/>
            <consortium name="The Broad Institute Genome Sequencing Center for Infectious Disease"/>
            <person name="Wu L."/>
            <person name="Ma J."/>
        </authorList>
    </citation>
    <scope>NUCLEOTIDE SEQUENCE [LARGE SCALE GENOMIC DNA]</scope>
    <source>
        <strain evidence="3">CCM 8939</strain>
    </source>
</reference>
<keyword evidence="1" id="KW-1133">Transmembrane helix</keyword>
<keyword evidence="3" id="KW-1185">Reference proteome</keyword>
<gene>
    <name evidence="2" type="ORF">GCM10008119_09170</name>
</gene>
<evidence type="ECO:0000313" key="2">
    <source>
        <dbReference type="EMBL" id="GGI23740.1"/>
    </source>
</evidence>
<sequence length="234" mass="26639">MEEVFRQLKILKVYSGVLTLVVIIFIMLSLKTKTQGDFEMLNAERINIVQSDGKIRMVLSNKDRQHPGRMDGKDLQARDRPAGLLFFNDEGDECGGIGYNGSKKDAAMFFTMDQYKNDQILMLSYDQDNTSKPNTKTYGLTLNDRDDFSFKNQIRYFDSLKKLNDTSAYADGVRKYKSAGHLNQRMFIGKNKSGDVGLFLADAKGKPRLKIFINKDNQPVIQKLDEHGNIVDSK</sequence>
<evidence type="ECO:0000256" key="1">
    <source>
        <dbReference type="SAM" id="Phobius"/>
    </source>
</evidence>
<organism evidence="2 3">
    <name type="scientific">Pedobacter mendelii</name>
    <dbReference type="NCBI Taxonomy" id="1908240"/>
    <lineage>
        <taxon>Bacteria</taxon>
        <taxon>Pseudomonadati</taxon>
        <taxon>Bacteroidota</taxon>
        <taxon>Sphingobacteriia</taxon>
        <taxon>Sphingobacteriales</taxon>
        <taxon>Sphingobacteriaceae</taxon>
        <taxon>Pedobacter</taxon>
    </lineage>
</organism>
<accession>A0ABQ2BDZ3</accession>
<protein>
    <submittedName>
        <fullName evidence="2">Uncharacterized protein</fullName>
    </submittedName>
</protein>
<evidence type="ECO:0000313" key="3">
    <source>
        <dbReference type="Proteomes" id="UP000645390"/>
    </source>
</evidence>
<proteinExistence type="predicted"/>
<dbReference type="RefSeq" id="WP_188412081.1">
    <property type="nucleotide sequence ID" value="NZ_BMDJ01000002.1"/>
</dbReference>
<dbReference type="Proteomes" id="UP000645390">
    <property type="component" value="Unassembled WGS sequence"/>
</dbReference>
<keyword evidence="1" id="KW-0472">Membrane</keyword>
<dbReference type="EMBL" id="BMDJ01000002">
    <property type="protein sequence ID" value="GGI23740.1"/>
    <property type="molecule type" value="Genomic_DNA"/>
</dbReference>
<name>A0ABQ2BDZ3_9SPHI</name>
<comment type="caution">
    <text evidence="2">The sequence shown here is derived from an EMBL/GenBank/DDBJ whole genome shotgun (WGS) entry which is preliminary data.</text>
</comment>
<feature type="transmembrane region" description="Helical" evidence="1">
    <location>
        <begin position="12"/>
        <end position="30"/>
    </location>
</feature>